<gene>
    <name evidence="1" type="ORF">LCGC14_0329330</name>
</gene>
<protein>
    <submittedName>
        <fullName evidence="1">Uncharacterized protein</fullName>
    </submittedName>
</protein>
<proteinExistence type="predicted"/>
<evidence type="ECO:0000313" key="1">
    <source>
        <dbReference type="EMBL" id="KKN80488.1"/>
    </source>
</evidence>
<accession>A0A0F9WP59</accession>
<organism evidence="1">
    <name type="scientific">marine sediment metagenome</name>
    <dbReference type="NCBI Taxonomy" id="412755"/>
    <lineage>
        <taxon>unclassified sequences</taxon>
        <taxon>metagenomes</taxon>
        <taxon>ecological metagenomes</taxon>
    </lineage>
</organism>
<reference evidence="1" key="1">
    <citation type="journal article" date="2015" name="Nature">
        <title>Complex archaea that bridge the gap between prokaryotes and eukaryotes.</title>
        <authorList>
            <person name="Spang A."/>
            <person name="Saw J.H."/>
            <person name="Jorgensen S.L."/>
            <person name="Zaremba-Niedzwiedzka K."/>
            <person name="Martijn J."/>
            <person name="Lind A.E."/>
            <person name="van Eijk R."/>
            <person name="Schleper C."/>
            <person name="Guy L."/>
            <person name="Ettema T.J."/>
        </authorList>
    </citation>
    <scope>NUCLEOTIDE SEQUENCE</scope>
</reference>
<comment type="caution">
    <text evidence="1">The sequence shown here is derived from an EMBL/GenBank/DDBJ whole genome shotgun (WGS) entry which is preliminary data.</text>
</comment>
<sequence>MIKEEVVNSQDSLNLKDVLNFYADIGRYQFLAKVECVSCDFEEAVSYYELAVGRVYNFTYDAIRSGSSWCESVFLQQFPEFKDAVSDATLAAEMHLLHDPQAKGIVTVYCPRGCNQTTVSASDPWDECAACGQVMHPDSEDEYMSSLVRAGQVQ</sequence>
<name>A0A0F9WP59_9ZZZZ</name>
<dbReference type="EMBL" id="LAZR01000230">
    <property type="protein sequence ID" value="KKN80488.1"/>
    <property type="molecule type" value="Genomic_DNA"/>
</dbReference>
<dbReference type="AlphaFoldDB" id="A0A0F9WP59"/>